<dbReference type="EMBL" id="SZQL01000007">
    <property type="protein sequence ID" value="TKK68565.1"/>
    <property type="molecule type" value="Genomic_DNA"/>
</dbReference>
<name>A0A4U3L0S3_9BACT</name>
<dbReference type="AlphaFoldDB" id="A0A4U3L0S3"/>
<dbReference type="Proteomes" id="UP000305848">
    <property type="component" value="Unassembled WGS sequence"/>
</dbReference>
<evidence type="ECO:0000313" key="3">
    <source>
        <dbReference type="Proteomes" id="UP000305848"/>
    </source>
</evidence>
<feature type="compositionally biased region" description="Basic and acidic residues" evidence="1">
    <location>
        <begin position="93"/>
        <end position="109"/>
    </location>
</feature>
<feature type="region of interest" description="Disordered" evidence="1">
    <location>
        <begin position="1"/>
        <end position="24"/>
    </location>
</feature>
<reference evidence="2 3" key="1">
    <citation type="submission" date="2019-05" db="EMBL/GenBank/DDBJ databases">
        <title>Panacibacter sp. strain 17mud1-8 Genome sequencing and assembly.</title>
        <authorList>
            <person name="Chhetri G."/>
        </authorList>
    </citation>
    <scope>NUCLEOTIDE SEQUENCE [LARGE SCALE GENOMIC DNA]</scope>
    <source>
        <strain evidence="2 3">17mud1-8</strain>
    </source>
</reference>
<accession>A0A4U3L0S3</accession>
<protein>
    <submittedName>
        <fullName evidence="2">Uncharacterized protein</fullName>
    </submittedName>
</protein>
<dbReference type="RefSeq" id="WP_137261753.1">
    <property type="nucleotide sequence ID" value="NZ_SZQL01000007.1"/>
</dbReference>
<evidence type="ECO:0000256" key="1">
    <source>
        <dbReference type="SAM" id="MobiDB-lite"/>
    </source>
</evidence>
<gene>
    <name evidence="2" type="ORF">FC093_10610</name>
</gene>
<keyword evidence="3" id="KW-1185">Reference proteome</keyword>
<comment type="caution">
    <text evidence="2">The sequence shown here is derived from an EMBL/GenBank/DDBJ whole genome shotgun (WGS) entry which is preliminary data.</text>
</comment>
<proteinExistence type="predicted"/>
<sequence length="109" mass="11658">MWIQQYDSDAVLPMGDNFSNPPAEVNEMEWETGLFEIDGTGKLQITSTGGTSAAEGGMGSGSESEKEKGDLQEPSSSEKGGKPNTDPNTGFDPVKENIDEATAKRNKEE</sequence>
<evidence type="ECO:0000313" key="2">
    <source>
        <dbReference type="EMBL" id="TKK68565.1"/>
    </source>
</evidence>
<organism evidence="2 3">
    <name type="scientific">Ilyomonas limi</name>
    <dbReference type="NCBI Taxonomy" id="2575867"/>
    <lineage>
        <taxon>Bacteria</taxon>
        <taxon>Pseudomonadati</taxon>
        <taxon>Bacteroidota</taxon>
        <taxon>Chitinophagia</taxon>
        <taxon>Chitinophagales</taxon>
        <taxon>Chitinophagaceae</taxon>
        <taxon>Ilyomonas</taxon>
    </lineage>
</organism>
<feature type="region of interest" description="Disordered" evidence="1">
    <location>
        <begin position="39"/>
        <end position="109"/>
    </location>
</feature>